<dbReference type="HOGENOM" id="CLU_2995755_0_0_6"/>
<reference evidence="1 2" key="1">
    <citation type="journal article" date="2000" name="Nature">
        <title>The genome sequence of the plant pathogen Xylella fastidiosa.</title>
        <authorList>
            <person name="Simpson A.J."/>
            <person name="Reinach F.C."/>
            <person name="Arruda P."/>
            <person name="Abreu F.A."/>
            <person name="Acencio M."/>
            <person name="Alvarenga R."/>
            <person name="Alves L.M."/>
            <person name="Araya J.E."/>
            <person name="Baia G.S."/>
            <person name="Baptista C.S."/>
            <person name="Barros M.H."/>
            <person name="Bonaccorsi E.D."/>
            <person name="Bordin S."/>
            <person name="Bove J.M."/>
            <person name="Briones M.R."/>
            <person name="Bueno M.R."/>
            <person name="Camargo A.A."/>
            <person name="Camargo L.E."/>
            <person name="Carraro D.M."/>
            <person name="Carrer H."/>
            <person name="Colauto N.B."/>
            <person name="Colombo C."/>
            <person name="Costa F.F."/>
            <person name="Costa M.C."/>
            <person name="Costa-Neto C.M."/>
            <person name="Coutinho L.L."/>
            <person name="Cristofani M."/>
            <person name="Dias-Neto E."/>
            <person name="Docena C."/>
            <person name="El-Dorry H."/>
            <person name="Facincani A.P."/>
            <person name="Ferreira A.J."/>
            <person name="Ferreira V.C."/>
            <person name="Ferro J.A."/>
            <person name="Fraga J.S."/>
            <person name="Franca S.C."/>
            <person name="Franco M.C."/>
            <person name="Frohme M."/>
            <person name="Furlan L.R."/>
            <person name="Garnier M."/>
            <person name="Goldman G.H."/>
            <person name="Goldman M.H."/>
            <person name="Gomes S.L."/>
            <person name="Gruber A."/>
            <person name="Ho P.L."/>
            <person name="Hoheisel J.D."/>
            <person name="Junqueira M.L."/>
            <person name="Kemper E.L."/>
            <person name="Kitajima J.P."/>
            <person name="Krieger J.E."/>
            <person name="Kuramae E.E."/>
            <person name="Laigret F."/>
            <person name="Lambais M.R."/>
            <person name="Leite L.C."/>
            <person name="Lemos E.G."/>
            <person name="Lemos M.V."/>
            <person name="Lopes S.A."/>
            <person name="Lopes C.R."/>
            <person name="Machado J.A."/>
            <person name="Machado M.A."/>
            <person name="Madeira A.M."/>
            <person name="Madeira H.M."/>
            <person name="Marino C.L."/>
            <person name="Marques M.V."/>
            <person name="Martins E.A."/>
            <person name="Martins E.M."/>
            <person name="Matsukuma A.Y."/>
            <person name="Menck C.F."/>
            <person name="Miracca E.C."/>
            <person name="Miyaki C.Y."/>
            <person name="Monteriro-Vitorello C.B."/>
            <person name="Moon D.H."/>
            <person name="Nagai M.A."/>
            <person name="Nascimento A.L."/>
            <person name="Netto L.E."/>
            <person name="Nhani A.Jr."/>
            <person name="Nobrega F.G."/>
            <person name="Nunes L.R."/>
            <person name="Oliveira M.A."/>
            <person name="de Oliveira M.C."/>
            <person name="de Oliveira R.C."/>
            <person name="Palmieri D.A."/>
            <person name="Paris A."/>
            <person name="Peixoto B.R."/>
            <person name="Pereira G.A."/>
            <person name="Pereira H.A.Jr."/>
            <person name="Pesquero J.B."/>
            <person name="Quaggio R.B."/>
            <person name="Roberto P.G."/>
            <person name="Rodrigues V."/>
            <person name="de M Rosa A.J."/>
            <person name="de Rosa V.E.Jr."/>
            <person name="de Sa R.G."/>
            <person name="Santelli R.V."/>
            <person name="Sawasaki H.E."/>
            <person name="da Silva A.C."/>
            <person name="da Silva A.M."/>
            <person name="da Silva F.R."/>
            <person name="da Silva W.A.Jr."/>
            <person name="da Silveira J.F."/>
            <person name="Silvestri M.L."/>
            <person name="Siqueira W.J."/>
            <person name="de Souza A.A."/>
            <person name="de Souza A.P."/>
            <person name="Terenzi M.F."/>
            <person name="Truffi D."/>
            <person name="Tsai S.M."/>
            <person name="Tsuhako M.H."/>
            <person name="Vallada H."/>
            <person name="Van Sluys M.A."/>
            <person name="Verjovski-Almeida S."/>
            <person name="Vettore A.L."/>
            <person name="Zago M.A."/>
            <person name="Zatz M."/>
            <person name="Meidanis J."/>
            <person name="Setubal J.C."/>
        </authorList>
    </citation>
    <scope>NUCLEOTIDE SEQUENCE [LARGE SCALE GENOMIC DNA]</scope>
    <source>
        <strain evidence="1 2">9a5c</strain>
    </source>
</reference>
<gene>
    <name evidence="1" type="ordered locus">XF_0056</name>
</gene>
<organism evidence="1 2">
    <name type="scientific">Xylella fastidiosa (strain 9a5c)</name>
    <dbReference type="NCBI Taxonomy" id="160492"/>
    <lineage>
        <taxon>Bacteria</taxon>
        <taxon>Pseudomonadati</taxon>
        <taxon>Pseudomonadota</taxon>
        <taxon>Gammaproteobacteria</taxon>
        <taxon>Lysobacterales</taxon>
        <taxon>Lysobacteraceae</taxon>
        <taxon>Xylella</taxon>
    </lineage>
</organism>
<evidence type="ECO:0000313" key="1">
    <source>
        <dbReference type="EMBL" id="AAF82869.1"/>
    </source>
</evidence>
<dbReference type="Proteomes" id="UP000000812">
    <property type="component" value="Chromosome"/>
</dbReference>
<sequence length="57" mass="6334">MLGASTMKTGTSAETFYFFEKLSTLFSLEENIKETLKSDCGIDALGECAFFIERVVL</sequence>
<dbReference type="PIR" id="D82854">
    <property type="entry name" value="D82854"/>
</dbReference>
<dbReference type="AlphaFoldDB" id="Q9PH88"/>
<evidence type="ECO:0000313" key="2">
    <source>
        <dbReference type="Proteomes" id="UP000000812"/>
    </source>
</evidence>
<dbReference type="KEGG" id="xfa:XF_0056"/>
<name>Q9PH88_XYLFA</name>
<dbReference type="EMBL" id="AE003849">
    <property type="protein sequence ID" value="AAF82869.1"/>
    <property type="molecule type" value="Genomic_DNA"/>
</dbReference>
<proteinExistence type="predicted"/>
<dbReference type="STRING" id="160492.XF_0056"/>
<protein>
    <submittedName>
        <fullName evidence="1">Uncharacterized protein</fullName>
    </submittedName>
</protein>
<accession>Q9PH88</accession>